<dbReference type="RefSeq" id="WP_015505214.1">
    <property type="nucleotide sequence ID" value="NZ_CAYAUP010000009.1"/>
</dbReference>
<evidence type="ECO:0000256" key="6">
    <source>
        <dbReference type="ARBA" id="ARBA00022847"/>
    </source>
</evidence>
<feature type="transmembrane region" description="Helical" evidence="14">
    <location>
        <begin position="233"/>
        <end position="259"/>
    </location>
</feature>
<dbReference type="InterPro" id="IPR001734">
    <property type="entry name" value="Na/solute_symporter"/>
</dbReference>
<dbReference type="PANTHER" id="PTHR48086:SF3">
    <property type="entry name" value="SODIUM_PROLINE SYMPORTER"/>
    <property type="match status" value="1"/>
</dbReference>
<reference evidence="15 16" key="1">
    <citation type="submission" date="2016-10" db="EMBL/GenBank/DDBJ databases">
        <title>Complete genome of the TMA-utilizing, human hosted archaeon Methanomethylophilus alvus Gen. nov, sp. nov., strain Mx-05, derived from a pure culture.</title>
        <authorList>
            <person name="Brugere J.-F."/>
            <person name="Ben Hania W."/>
            <person name="Chaudhary P.P."/>
            <person name="Gaci N."/>
            <person name="Borrel G."/>
            <person name="Cao Van Tuat L."/>
            <person name="Fardeau M.-L."/>
            <person name="Harris H.M.B."/>
            <person name="O'Toole P.W."/>
            <person name="Ollivier B."/>
        </authorList>
    </citation>
    <scope>NUCLEOTIDE SEQUENCE [LARGE SCALE GENOMIC DNA]</scope>
    <source>
        <strain evidence="15 16">Mx-05</strain>
    </source>
</reference>
<keyword evidence="3" id="KW-0813">Transport</keyword>
<gene>
    <name evidence="15" type="ORF">BKD89_06495</name>
</gene>
<evidence type="ECO:0000256" key="7">
    <source>
        <dbReference type="ARBA" id="ARBA00022989"/>
    </source>
</evidence>
<dbReference type="PROSITE" id="PS00457">
    <property type="entry name" value="NA_SOLUT_SYMP_2"/>
    <property type="match status" value="1"/>
</dbReference>
<keyword evidence="9" id="KW-0406">Ion transport</keyword>
<dbReference type="PANTHER" id="PTHR48086">
    <property type="entry name" value="SODIUM/PROLINE SYMPORTER-RELATED"/>
    <property type="match status" value="1"/>
</dbReference>
<keyword evidence="4" id="KW-1003">Cell membrane</keyword>
<keyword evidence="7 14" id="KW-1133">Transmembrane helix</keyword>
<evidence type="ECO:0000256" key="5">
    <source>
        <dbReference type="ARBA" id="ARBA00022692"/>
    </source>
</evidence>
<evidence type="ECO:0000256" key="13">
    <source>
        <dbReference type="RuleBase" id="RU362091"/>
    </source>
</evidence>
<evidence type="ECO:0000256" key="2">
    <source>
        <dbReference type="ARBA" id="ARBA00006434"/>
    </source>
</evidence>
<evidence type="ECO:0000313" key="15">
    <source>
        <dbReference type="EMBL" id="AYQ55444.1"/>
    </source>
</evidence>
<keyword evidence="6" id="KW-0769">Symport</keyword>
<name>A0A3G3IIQ6_9ARCH</name>
<dbReference type="GO" id="GO:0005886">
    <property type="term" value="C:plasma membrane"/>
    <property type="evidence" value="ECO:0007669"/>
    <property type="project" value="UniProtKB-SubCell"/>
</dbReference>
<evidence type="ECO:0000256" key="9">
    <source>
        <dbReference type="ARBA" id="ARBA00023065"/>
    </source>
</evidence>
<accession>A0A3G3IIQ6</accession>
<feature type="transmembrane region" description="Helical" evidence="14">
    <location>
        <begin position="6"/>
        <end position="26"/>
    </location>
</feature>
<keyword evidence="5 14" id="KW-0812">Transmembrane</keyword>
<dbReference type="Gene3D" id="1.20.1730.10">
    <property type="entry name" value="Sodium/glucose cotransporter"/>
    <property type="match status" value="1"/>
</dbReference>
<dbReference type="InterPro" id="IPR011851">
    <property type="entry name" value="Na/Pro_symporter"/>
</dbReference>
<feature type="transmembrane region" description="Helical" evidence="14">
    <location>
        <begin position="161"/>
        <end position="181"/>
    </location>
</feature>
<evidence type="ECO:0000256" key="1">
    <source>
        <dbReference type="ARBA" id="ARBA00004651"/>
    </source>
</evidence>
<evidence type="ECO:0000256" key="10">
    <source>
        <dbReference type="ARBA" id="ARBA00023136"/>
    </source>
</evidence>
<dbReference type="InterPro" id="IPR018212">
    <property type="entry name" value="Na/solute_symporter_CS"/>
</dbReference>
<proteinExistence type="inferred from homology"/>
<dbReference type="InterPro" id="IPR050277">
    <property type="entry name" value="Sodium:Solute_Symporter"/>
</dbReference>
<evidence type="ECO:0000256" key="12">
    <source>
        <dbReference type="ARBA" id="ARBA00033708"/>
    </source>
</evidence>
<protein>
    <submittedName>
        <fullName evidence="15">Sodium/proline symporter</fullName>
    </submittedName>
</protein>
<keyword evidence="11" id="KW-0739">Sodium transport</keyword>
<comment type="subcellular location">
    <subcellularLocation>
        <location evidence="1">Cell membrane</location>
        <topology evidence="1">Multi-pass membrane protein</topology>
    </subcellularLocation>
</comment>
<comment type="catalytic activity">
    <reaction evidence="12">
        <text>L-proline(in) + Na(+)(in) = L-proline(out) + Na(+)(out)</text>
        <dbReference type="Rhea" id="RHEA:28967"/>
        <dbReference type="ChEBI" id="CHEBI:29101"/>
        <dbReference type="ChEBI" id="CHEBI:60039"/>
    </reaction>
</comment>
<feature type="transmembrane region" description="Helical" evidence="14">
    <location>
        <begin position="471"/>
        <end position="490"/>
    </location>
</feature>
<dbReference type="GO" id="GO:0015824">
    <property type="term" value="P:proline transport"/>
    <property type="evidence" value="ECO:0007669"/>
    <property type="project" value="InterPro"/>
</dbReference>
<feature type="transmembrane region" description="Helical" evidence="14">
    <location>
        <begin position="193"/>
        <end position="213"/>
    </location>
</feature>
<organism evidence="15 16">
    <name type="scientific">Methanomethylophilus alvi</name>
    <dbReference type="NCBI Taxonomy" id="1291540"/>
    <lineage>
        <taxon>Archaea</taxon>
        <taxon>Methanobacteriati</taxon>
        <taxon>Thermoplasmatota</taxon>
        <taxon>Thermoplasmata</taxon>
        <taxon>Methanomassiliicoccales</taxon>
        <taxon>Methanomethylophilaceae</taxon>
        <taxon>Methanomethylophilus</taxon>
    </lineage>
</organism>
<dbReference type="InterPro" id="IPR038377">
    <property type="entry name" value="Na/Glc_symporter_sf"/>
</dbReference>
<keyword evidence="10 14" id="KW-0472">Membrane</keyword>
<feature type="transmembrane region" description="Helical" evidence="14">
    <location>
        <begin position="76"/>
        <end position="93"/>
    </location>
</feature>
<dbReference type="Pfam" id="PF00474">
    <property type="entry name" value="SSF"/>
    <property type="match status" value="1"/>
</dbReference>
<feature type="transmembrane region" description="Helical" evidence="14">
    <location>
        <begin position="375"/>
        <end position="393"/>
    </location>
</feature>
<dbReference type="Proteomes" id="UP000273278">
    <property type="component" value="Chromosome"/>
</dbReference>
<evidence type="ECO:0000256" key="14">
    <source>
        <dbReference type="SAM" id="Phobius"/>
    </source>
</evidence>
<feature type="transmembrane region" description="Helical" evidence="14">
    <location>
        <begin position="431"/>
        <end position="451"/>
    </location>
</feature>
<keyword evidence="8" id="KW-0915">Sodium</keyword>
<dbReference type="AlphaFoldDB" id="A0A3G3IIQ6"/>
<evidence type="ECO:0000256" key="8">
    <source>
        <dbReference type="ARBA" id="ARBA00023053"/>
    </source>
</evidence>
<dbReference type="NCBIfam" id="TIGR02121">
    <property type="entry name" value="Na_Pro_sym"/>
    <property type="match status" value="1"/>
</dbReference>
<dbReference type="GO" id="GO:0031402">
    <property type="term" value="F:sodium ion binding"/>
    <property type="evidence" value="ECO:0007669"/>
    <property type="project" value="InterPro"/>
</dbReference>
<evidence type="ECO:0000256" key="3">
    <source>
        <dbReference type="ARBA" id="ARBA00022448"/>
    </source>
</evidence>
<dbReference type="OMA" id="NWVFVAK"/>
<dbReference type="GeneID" id="41322097"/>
<comment type="similarity">
    <text evidence="2 13">Belongs to the sodium:solute symporter (SSF) (TC 2.A.21) family.</text>
</comment>
<dbReference type="GO" id="GO:0005298">
    <property type="term" value="F:proline:sodium symporter activity"/>
    <property type="evidence" value="ECO:0007669"/>
    <property type="project" value="InterPro"/>
</dbReference>
<feature type="transmembrane region" description="Helical" evidence="14">
    <location>
        <begin position="127"/>
        <end position="149"/>
    </location>
</feature>
<evidence type="ECO:0000256" key="11">
    <source>
        <dbReference type="ARBA" id="ARBA00023201"/>
    </source>
</evidence>
<evidence type="ECO:0000256" key="4">
    <source>
        <dbReference type="ARBA" id="ARBA00022475"/>
    </source>
</evidence>
<dbReference type="EMBL" id="CP017686">
    <property type="protein sequence ID" value="AYQ55444.1"/>
    <property type="molecule type" value="Genomic_DNA"/>
</dbReference>
<sequence>MSDEVITIAVVILYFAVVIGIGYYYYHRSENLSDYILGGRTLNPYVTAMSAQASDMSGWLLMGLPGSIFLCGMGKIWIGIGLAIGSYFAWLFIAKRLRIYSEKAKNSLTLSEFFENRFHDNRNQLRTVSAIIILVFFTVYVASGFVSAGNVFRMIIPDIDYVPAMILGAVIVIAYTFLGGFKAVCWTDLIQGILMVFALVLVPLAAINALGGWDNTIDILHNMSTVPEHFENIMYSNGTAMGVIAIISALAWGLGYFGMPHIVVRYTAIKNPKDLKISRRVATLWIVICLAFTCIVGLVGRAYFGDAGLPNAENVFVELSKSLFPAAIAAVMYAAIMAAVMSTADSQLLVASSAVSNDLYRIFAKKEAPDGRLMWMARGVVILIAVIAAFLALDSDGAIMDLVSYAWAGFGAAFGPLMILALFWKKVNTKGALAGMIVGFVTIILWNTFLISDGIIAGGDWCLFDTGLYELVPGFILSFIAIVVVSKLTGYAEADVQKEYDEYQEELKNFQ</sequence>
<evidence type="ECO:0000313" key="16">
    <source>
        <dbReference type="Proteomes" id="UP000273278"/>
    </source>
</evidence>
<feature type="transmembrane region" description="Helical" evidence="14">
    <location>
        <begin position="280"/>
        <end position="303"/>
    </location>
</feature>
<dbReference type="CDD" id="cd11475">
    <property type="entry name" value="SLC5sbd_PutP"/>
    <property type="match status" value="1"/>
</dbReference>
<feature type="transmembrane region" description="Helical" evidence="14">
    <location>
        <begin position="323"/>
        <end position="344"/>
    </location>
</feature>
<feature type="transmembrane region" description="Helical" evidence="14">
    <location>
        <begin position="405"/>
        <end position="424"/>
    </location>
</feature>
<dbReference type="NCBIfam" id="TIGR00813">
    <property type="entry name" value="sss"/>
    <property type="match status" value="1"/>
</dbReference>
<dbReference type="PROSITE" id="PS50283">
    <property type="entry name" value="NA_SOLUT_SYMP_3"/>
    <property type="match status" value="1"/>
</dbReference>